<organism evidence="2 3">
    <name type="scientific">Shewanella electrica</name>
    <dbReference type="NCBI Taxonomy" id="515560"/>
    <lineage>
        <taxon>Bacteria</taxon>
        <taxon>Pseudomonadati</taxon>
        <taxon>Pseudomonadota</taxon>
        <taxon>Gammaproteobacteria</taxon>
        <taxon>Alteromonadales</taxon>
        <taxon>Shewanellaceae</taxon>
        <taxon>Shewanella</taxon>
    </lineage>
</organism>
<evidence type="ECO:0000313" key="3">
    <source>
        <dbReference type="Proteomes" id="UP001201549"/>
    </source>
</evidence>
<evidence type="ECO:0000256" key="1">
    <source>
        <dbReference type="ARBA" id="ARBA00005254"/>
    </source>
</evidence>
<dbReference type="SUPFAM" id="SSF52096">
    <property type="entry name" value="ClpP/crotonase"/>
    <property type="match status" value="1"/>
</dbReference>
<dbReference type="InterPro" id="IPR001753">
    <property type="entry name" value="Enoyl-CoA_hydra/iso"/>
</dbReference>
<dbReference type="CDD" id="cd06558">
    <property type="entry name" value="crotonase-like"/>
    <property type="match status" value="1"/>
</dbReference>
<proteinExistence type="inferred from homology"/>
<reference evidence="3" key="1">
    <citation type="submission" date="2023-07" db="EMBL/GenBank/DDBJ databases">
        <title>Shewanella mangrovi sp. nov., an acetaldehyde- degrading bacterium isolated from mangrove sediment.</title>
        <authorList>
            <person name="Liu Y."/>
        </authorList>
    </citation>
    <scope>NUCLEOTIDE SEQUENCE [LARGE SCALE GENOMIC DNA]</scope>
    <source>
        <strain evidence="3">C32</strain>
    </source>
</reference>
<dbReference type="InterPro" id="IPR029045">
    <property type="entry name" value="ClpP/crotonase-like_dom_sf"/>
</dbReference>
<dbReference type="Pfam" id="PF00378">
    <property type="entry name" value="ECH_1"/>
    <property type="match status" value="1"/>
</dbReference>
<comment type="similarity">
    <text evidence="1">Belongs to the enoyl-CoA hydratase/isomerase family.</text>
</comment>
<accession>A0ABT2FJ97</accession>
<dbReference type="InterPro" id="IPR014748">
    <property type="entry name" value="Enoyl-CoA_hydra_C"/>
</dbReference>
<dbReference type="PANTHER" id="PTHR42964:SF1">
    <property type="entry name" value="POLYKETIDE BIOSYNTHESIS ENOYL-COA HYDRATASE PKSH-RELATED"/>
    <property type="match status" value="1"/>
</dbReference>
<keyword evidence="3" id="KW-1185">Reference proteome</keyword>
<evidence type="ECO:0000313" key="2">
    <source>
        <dbReference type="EMBL" id="MCS4556402.1"/>
    </source>
</evidence>
<dbReference type="Proteomes" id="UP001201549">
    <property type="component" value="Unassembled WGS sequence"/>
</dbReference>
<protein>
    <submittedName>
        <fullName evidence="2">Enoyl-CoA hydratase-related protein</fullName>
    </submittedName>
</protein>
<dbReference type="InterPro" id="IPR051683">
    <property type="entry name" value="Enoyl-CoA_Hydratase/Isomerase"/>
</dbReference>
<dbReference type="PANTHER" id="PTHR42964">
    <property type="entry name" value="ENOYL-COA HYDRATASE"/>
    <property type="match status" value="1"/>
</dbReference>
<dbReference type="EMBL" id="JAKOGG010000004">
    <property type="protein sequence ID" value="MCS4556402.1"/>
    <property type="molecule type" value="Genomic_DNA"/>
</dbReference>
<dbReference type="RefSeq" id="WP_238895798.1">
    <property type="nucleotide sequence ID" value="NZ_JAKOGG010000004.1"/>
</dbReference>
<gene>
    <name evidence="2" type="ORF">L9G74_08130</name>
</gene>
<dbReference type="Gene3D" id="3.90.226.10">
    <property type="entry name" value="2-enoyl-CoA Hydratase, Chain A, domain 1"/>
    <property type="match status" value="1"/>
</dbReference>
<name>A0ABT2FJ97_9GAMM</name>
<sequence>MQSVLLESDHRGVCRLTLNRPDSANAFDEQLIAELTDALQHLATWQDCRALVLQGNGKHFSAGADLHWMQRQAQMDFAANVDDASSLALLMRTLDEFPHPTIALVQGAAYGGALGLLCCCDIAIAHHSARFCLSEVKLGLIPAVISPYVSRAIGMRQLRRYALTAEVINAHEALALGLVHQLSDELAPTCEQLVNALLNGAPQAQKYCKQLLAQIAAQPLNAELSQVTAQAIAEVRAKAEAQEGIHAFFDKRAPHWLSHKTEGNHG</sequence>
<dbReference type="Gene3D" id="1.10.12.10">
    <property type="entry name" value="Lyase 2-enoyl-coa Hydratase, Chain A, domain 2"/>
    <property type="match status" value="1"/>
</dbReference>
<comment type="caution">
    <text evidence="2">The sequence shown here is derived from an EMBL/GenBank/DDBJ whole genome shotgun (WGS) entry which is preliminary data.</text>
</comment>